<name>A0A9N8H4Y0_9STRA</name>
<organism evidence="2 3">
    <name type="scientific">Seminavis robusta</name>
    <dbReference type="NCBI Taxonomy" id="568900"/>
    <lineage>
        <taxon>Eukaryota</taxon>
        <taxon>Sar</taxon>
        <taxon>Stramenopiles</taxon>
        <taxon>Ochrophyta</taxon>
        <taxon>Bacillariophyta</taxon>
        <taxon>Bacillariophyceae</taxon>
        <taxon>Bacillariophycidae</taxon>
        <taxon>Naviculales</taxon>
        <taxon>Naviculaceae</taxon>
        <taxon>Seminavis</taxon>
    </lineage>
</organism>
<dbReference type="Proteomes" id="UP001153069">
    <property type="component" value="Unassembled WGS sequence"/>
</dbReference>
<sequence length="307" mass="33423">MNTFVWNKRAVLHLRNGNTSSGVLILLRTVFQLRKAKARLQQQQQVLTRNIDYDTTNSAQKQDQSNNPAIASMSTSTSTSASTSSTSTCASARESFLTSVPISNLSNQHRVGGSTTASVVPEAADPATSVNAASSSSTTTTTTTGIRLFDHAFVTCSPHPQEGSHFRPLAYAMLLYNAGLALHIRGLETDDQDHVPKQHHNERSSSASLHLAAKFYTSALEVLERNCHDGTPGEITLLLLAVFNNLGHIQSHFFDVTETLKSVEWLRALTEAKSSTLLPEWWGQELFFRLNVAFIPPGSVFSLAPAA</sequence>
<gene>
    <name evidence="2" type="ORF">SEMRO_60_G034880.1</name>
</gene>
<feature type="region of interest" description="Disordered" evidence="1">
    <location>
        <begin position="57"/>
        <end position="85"/>
    </location>
</feature>
<reference evidence="2" key="1">
    <citation type="submission" date="2020-06" db="EMBL/GenBank/DDBJ databases">
        <authorList>
            <consortium name="Plant Systems Biology data submission"/>
        </authorList>
    </citation>
    <scope>NUCLEOTIDE SEQUENCE</scope>
    <source>
        <strain evidence="2">D6</strain>
    </source>
</reference>
<feature type="compositionally biased region" description="Low complexity" evidence="1">
    <location>
        <begin position="71"/>
        <end position="85"/>
    </location>
</feature>
<keyword evidence="3" id="KW-1185">Reference proteome</keyword>
<protein>
    <submittedName>
        <fullName evidence="2">Uncharacterized protein</fullName>
    </submittedName>
</protein>
<accession>A0A9N8H4Y0</accession>
<dbReference type="AlphaFoldDB" id="A0A9N8H4Y0"/>
<evidence type="ECO:0000313" key="2">
    <source>
        <dbReference type="EMBL" id="CAB9499435.1"/>
    </source>
</evidence>
<comment type="caution">
    <text evidence="2">The sequence shown here is derived from an EMBL/GenBank/DDBJ whole genome shotgun (WGS) entry which is preliminary data.</text>
</comment>
<feature type="compositionally biased region" description="Polar residues" evidence="1">
    <location>
        <begin position="57"/>
        <end position="69"/>
    </location>
</feature>
<evidence type="ECO:0000313" key="3">
    <source>
        <dbReference type="Proteomes" id="UP001153069"/>
    </source>
</evidence>
<proteinExistence type="predicted"/>
<dbReference type="EMBL" id="CAICTM010000059">
    <property type="protein sequence ID" value="CAB9499435.1"/>
    <property type="molecule type" value="Genomic_DNA"/>
</dbReference>
<evidence type="ECO:0000256" key="1">
    <source>
        <dbReference type="SAM" id="MobiDB-lite"/>
    </source>
</evidence>